<dbReference type="AlphaFoldDB" id="A0A1R3IEH7"/>
<organism evidence="1 2">
    <name type="scientific">Corchorus olitorius</name>
    <dbReference type="NCBI Taxonomy" id="93759"/>
    <lineage>
        <taxon>Eukaryota</taxon>
        <taxon>Viridiplantae</taxon>
        <taxon>Streptophyta</taxon>
        <taxon>Embryophyta</taxon>
        <taxon>Tracheophyta</taxon>
        <taxon>Spermatophyta</taxon>
        <taxon>Magnoliopsida</taxon>
        <taxon>eudicotyledons</taxon>
        <taxon>Gunneridae</taxon>
        <taxon>Pentapetalae</taxon>
        <taxon>rosids</taxon>
        <taxon>malvids</taxon>
        <taxon>Malvales</taxon>
        <taxon>Malvaceae</taxon>
        <taxon>Grewioideae</taxon>
        <taxon>Apeibeae</taxon>
        <taxon>Corchorus</taxon>
    </lineage>
</organism>
<accession>A0A1R3IEH7</accession>
<proteinExistence type="predicted"/>
<dbReference type="Proteomes" id="UP000187203">
    <property type="component" value="Unassembled WGS sequence"/>
</dbReference>
<gene>
    <name evidence="1" type="ORF">COLO4_23847</name>
</gene>
<evidence type="ECO:0000313" key="2">
    <source>
        <dbReference type="Proteomes" id="UP000187203"/>
    </source>
</evidence>
<dbReference type="OrthoDB" id="10273938at2759"/>
<sequence>MAGNRYSSRQTEDGGGGHVVAEISTSIKAENRFYFMNE</sequence>
<comment type="caution">
    <text evidence="1">The sequence shown here is derived from an EMBL/GenBank/DDBJ whole genome shotgun (WGS) entry which is preliminary data.</text>
</comment>
<name>A0A1R3IEH7_9ROSI</name>
<keyword evidence="2" id="KW-1185">Reference proteome</keyword>
<dbReference type="EMBL" id="AWUE01018362">
    <property type="protein sequence ID" value="OMO80970.1"/>
    <property type="molecule type" value="Genomic_DNA"/>
</dbReference>
<protein>
    <submittedName>
        <fullName evidence="1">Uncharacterized protein</fullName>
    </submittedName>
</protein>
<evidence type="ECO:0000313" key="1">
    <source>
        <dbReference type="EMBL" id="OMO80970.1"/>
    </source>
</evidence>
<reference evidence="2" key="1">
    <citation type="submission" date="2013-09" db="EMBL/GenBank/DDBJ databases">
        <title>Corchorus olitorius genome sequencing.</title>
        <authorList>
            <person name="Alam M."/>
            <person name="Haque M.S."/>
            <person name="Islam M.S."/>
            <person name="Emdad E.M."/>
            <person name="Islam M.M."/>
            <person name="Ahmed B."/>
            <person name="Halim A."/>
            <person name="Hossen Q.M.M."/>
            <person name="Hossain M.Z."/>
            <person name="Ahmed R."/>
            <person name="Khan M.M."/>
            <person name="Islam R."/>
            <person name="Rashid M.M."/>
            <person name="Khan S.A."/>
            <person name="Rahman M.S."/>
            <person name="Alam M."/>
            <person name="Yahiya A.S."/>
            <person name="Khan M.S."/>
            <person name="Azam M.S."/>
            <person name="Haque T."/>
            <person name="Lashkar M.Z.H."/>
            <person name="Akhand A.I."/>
            <person name="Morshed G."/>
            <person name="Roy S."/>
            <person name="Uddin K.S."/>
            <person name="Rabeya T."/>
            <person name="Hossain A.S."/>
            <person name="Chowdhury A."/>
            <person name="Snigdha A.R."/>
            <person name="Mortoza M.S."/>
            <person name="Matin S.A."/>
            <person name="Hoque S.M.E."/>
            <person name="Islam M.K."/>
            <person name="Roy D.K."/>
            <person name="Haider R."/>
            <person name="Moosa M.M."/>
            <person name="Elias S.M."/>
            <person name="Hasan A.M."/>
            <person name="Jahan S."/>
            <person name="Shafiuddin M."/>
            <person name="Mahmood N."/>
            <person name="Shommy N.S."/>
        </authorList>
    </citation>
    <scope>NUCLEOTIDE SEQUENCE [LARGE SCALE GENOMIC DNA]</scope>
    <source>
        <strain evidence="2">cv. O-4</strain>
    </source>
</reference>